<feature type="repeat" description="ANK" evidence="1">
    <location>
        <begin position="46"/>
        <end position="78"/>
    </location>
</feature>
<feature type="repeat" description="ANK" evidence="1">
    <location>
        <begin position="116"/>
        <end position="148"/>
    </location>
</feature>
<dbReference type="AlphaFoldDB" id="A0A914I338"/>
<dbReference type="PROSITE" id="PS50088">
    <property type="entry name" value="ANK_REPEAT"/>
    <property type="match status" value="4"/>
</dbReference>
<organism evidence="2 4">
    <name type="scientific">Globodera rostochiensis</name>
    <name type="common">Golden nematode worm</name>
    <name type="synonym">Heterodera rostochiensis</name>
    <dbReference type="NCBI Taxonomy" id="31243"/>
    <lineage>
        <taxon>Eukaryota</taxon>
        <taxon>Metazoa</taxon>
        <taxon>Ecdysozoa</taxon>
        <taxon>Nematoda</taxon>
        <taxon>Chromadorea</taxon>
        <taxon>Rhabditida</taxon>
        <taxon>Tylenchina</taxon>
        <taxon>Tylenchomorpha</taxon>
        <taxon>Tylenchoidea</taxon>
        <taxon>Heteroderidae</taxon>
        <taxon>Heteroderinae</taxon>
        <taxon>Globodera</taxon>
    </lineage>
</organism>
<dbReference type="InterPro" id="IPR036770">
    <property type="entry name" value="Ankyrin_rpt-contain_sf"/>
</dbReference>
<dbReference type="InterPro" id="IPR002110">
    <property type="entry name" value="Ankyrin_rpt"/>
</dbReference>
<dbReference type="SMART" id="SM00248">
    <property type="entry name" value="ANK"/>
    <property type="match status" value="4"/>
</dbReference>
<keyword evidence="1" id="KW-0040">ANK repeat</keyword>
<dbReference type="Pfam" id="PF12796">
    <property type="entry name" value="Ank_2"/>
    <property type="match status" value="2"/>
</dbReference>
<protein>
    <submittedName>
        <fullName evidence="3 4">Ankyrin repeat domain-containing protein</fullName>
    </submittedName>
</protein>
<dbReference type="WBParaSite" id="Gr19_v10_g6872.t1">
    <property type="protein sequence ID" value="Gr19_v10_g6872.t1"/>
    <property type="gene ID" value="Gr19_v10_g6872"/>
</dbReference>
<name>A0A914I338_GLORO</name>
<evidence type="ECO:0000313" key="3">
    <source>
        <dbReference type="WBParaSite" id="Gr19_v10_g10946.t1"/>
    </source>
</evidence>
<proteinExistence type="predicted"/>
<dbReference type="InterPro" id="IPR039323">
    <property type="entry name" value="ANKRD_45/46/60"/>
</dbReference>
<sequence length="213" mass="22352">MAQSDLTTNNFFDMATKGDADQLSSLLGEQSSADEVKRLVNAKNADGATGLMVAAEKGHAKVVTFLLEKGANPNETCTRKIAGIEMGTSPIAKNCTKQSHFFRQGSTILTIGEVKSGYSPWLVACCEGRLDIVDLFVVNGAKIEQANGDGLTALIVAAHHGKVDVVRHLLSKGARTDPKTPGGKTALDAATDAGNEEVVQILRQATANLASTT</sequence>
<feature type="repeat" description="ANK" evidence="1">
    <location>
        <begin position="182"/>
        <end position="213"/>
    </location>
</feature>
<accession>A0A914I338</accession>
<dbReference type="PANTHER" id="PTHR22677:SF4">
    <property type="entry name" value="USHER SYNDROME TYPE-1G PROTEIN-LIKE PROTEIN"/>
    <property type="match status" value="1"/>
</dbReference>
<dbReference type="Gene3D" id="1.25.40.20">
    <property type="entry name" value="Ankyrin repeat-containing domain"/>
    <property type="match status" value="2"/>
</dbReference>
<dbReference type="PROSITE" id="PS50297">
    <property type="entry name" value="ANK_REP_REGION"/>
    <property type="match status" value="3"/>
</dbReference>
<reference evidence="3 4" key="1">
    <citation type="submission" date="2022-11" db="UniProtKB">
        <authorList>
            <consortium name="WormBaseParasite"/>
        </authorList>
    </citation>
    <scope>IDENTIFICATION</scope>
</reference>
<dbReference type="WBParaSite" id="Gr19_v10_g10946.t1">
    <property type="protein sequence ID" value="Gr19_v10_g10946.t1"/>
    <property type="gene ID" value="Gr19_v10_g10946"/>
</dbReference>
<evidence type="ECO:0000313" key="2">
    <source>
        <dbReference type="Proteomes" id="UP000887572"/>
    </source>
</evidence>
<evidence type="ECO:0000313" key="4">
    <source>
        <dbReference type="WBParaSite" id="Gr19_v10_g6872.t1"/>
    </source>
</evidence>
<dbReference type="PANTHER" id="PTHR22677">
    <property type="entry name" value="ANKYRIN REPEAT DOMAIN-CONTAINING PROTEIN 60"/>
    <property type="match status" value="1"/>
</dbReference>
<keyword evidence="2" id="KW-1185">Reference proteome</keyword>
<dbReference type="SUPFAM" id="SSF48403">
    <property type="entry name" value="Ankyrin repeat"/>
    <property type="match status" value="1"/>
</dbReference>
<dbReference type="Proteomes" id="UP000887572">
    <property type="component" value="Unplaced"/>
</dbReference>
<evidence type="ECO:0000256" key="1">
    <source>
        <dbReference type="PROSITE-ProRule" id="PRU00023"/>
    </source>
</evidence>
<feature type="repeat" description="ANK" evidence="1">
    <location>
        <begin position="149"/>
        <end position="181"/>
    </location>
</feature>